<protein>
    <submittedName>
        <fullName evidence="2">Response regulator</fullName>
    </submittedName>
</protein>
<dbReference type="OrthoDB" id="7846237at2"/>
<proteinExistence type="predicted"/>
<dbReference type="PROSITE" id="PS50043">
    <property type="entry name" value="HTH_LUXR_2"/>
    <property type="match status" value="1"/>
</dbReference>
<dbReference type="PROSITE" id="PS00622">
    <property type="entry name" value="HTH_LUXR_1"/>
    <property type="match status" value="1"/>
</dbReference>
<dbReference type="CDD" id="cd06170">
    <property type="entry name" value="LuxR_C_like"/>
    <property type="match status" value="1"/>
</dbReference>
<sequence length="226" mass="25669">MPNETPFATVSRIMLDRWLATGAENAVEPSVVFAPVLDQLSIKIRLTVFRVNGDDPLQWEMKAIRQSGFTSRVLNINQLFADCRIGDFKDRRYMEDAVIPRLREVVRSQQPRMELVKTKLMGLSLGYDRILLPQKNSKGSEWIISSSYARFLLTRPRHDANLDVEDEAITQLLIEGATAKEIAATLGLSHRTVEHRLSRLKDRMGARNTVHLVAMLMATHLDRSGD</sequence>
<dbReference type="Gene3D" id="1.10.10.10">
    <property type="entry name" value="Winged helix-like DNA-binding domain superfamily/Winged helix DNA-binding domain"/>
    <property type="match status" value="1"/>
</dbReference>
<dbReference type="GO" id="GO:0006355">
    <property type="term" value="P:regulation of DNA-templated transcription"/>
    <property type="evidence" value="ECO:0007669"/>
    <property type="project" value="InterPro"/>
</dbReference>
<dbReference type="GO" id="GO:0003677">
    <property type="term" value="F:DNA binding"/>
    <property type="evidence" value="ECO:0007669"/>
    <property type="project" value="InterPro"/>
</dbReference>
<dbReference type="Proteomes" id="UP000052167">
    <property type="component" value="Unassembled WGS sequence"/>
</dbReference>
<evidence type="ECO:0000313" key="3">
    <source>
        <dbReference type="Proteomes" id="UP000052167"/>
    </source>
</evidence>
<dbReference type="SMART" id="SM00421">
    <property type="entry name" value="HTH_LUXR"/>
    <property type="match status" value="1"/>
</dbReference>
<evidence type="ECO:0000259" key="1">
    <source>
        <dbReference type="PROSITE" id="PS50043"/>
    </source>
</evidence>
<evidence type="ECO:0000313" key="2">
    <source>
        <dbReference type="EMBL" id="KEQ04746.1"/>
    </source>
</evidence>
<reference evidence="2 3" key="1">
    <citation type="submission" date="2014-06" db="EMBL/GenBank/DDBJ databases">
        <title>Rhizobium pelagicum/R2-400B4.</title>
        <authorList>
            <person name="Kimes N.E."/>
            <person name="Lopez-Perez M."/>
        </authorList>
    </citation>
    <scope>NUCLEOTIDE SEQUENCE [LARGE SCALE GENOMIC DNA]</scope>
    <source>
        <strain evidence="2 3">R2-400B4</strain>
    </source>
</reference>
<dbReference type="AlphaFoldDB" id="A0A922TA46"/>
<dbReference type="InterPro" id="IPR036388">
    <property type="entry name" value="WH-like_DNA-bd_sf"/>
</dbReference>
<keyword evidence="3" id="KW-1185">Reference proteome</keyword>
<dbReference type="SUPFAM" id="SSF46894">
    <property type="entry name" value="C-terminal effector domain of the bipartite response regulators"/>
    <property type="match status" value="1"/>
</dbReference>
<dbReference type="EMBL" id="JOKJ01000023">
    <property type="protein sequence ID" value="KEQ04746.1"/>
    <property type="molecule type" value="Genomic_DNA"/>
</dbReference>
<accession>A0A922TA46</accession>
<organism evidence="2 3">
    <name type="scientific">Pseudorhizobium pelagicum</name>
    <dbReference type="NCBI Taxonomy" id="1509405"/>
    <lineage>
        <taxon>Bacteria</taxon>
        <taxon>Pseudomonadati</taxon>
        <taxon>Pseudomonadota</taxon>
        <taxon>Alphaproteobacteria</taxon>
        <taxon>Hyphomicrobiales</taxon>
        <taxon>Rhizobiaceae</taxon>
        <taxon>Rhizobium/Agrobacterium group</taxon>
        <taxon>Pseudorhizobium</taxon>
    </lineage>
</organism>
<feature type="domain" description="HTH luxR-type" evidence="1">
    <location>
        <begin position="155"/>
        <end position="220"/>
    </location>
</feature>
<name>A0A922TA46_9HYPH</name>
<comment type="caution">
    <text evidence="2">The sequence shown here is derived from an EMBL/GenBank/DDBJ whole genome shotgun (WGS) entry which is preliminary data.</text>
</comment>
<dbReference type="InterPro" id="IPR016032">
    <property type="entry name" value="Sig_transdc_resp-reg_C-effctor"/>
</dbReference>
<dbReference type="InterPro" id="IPR000792">
    <property type="entry name" value="Tscrpt_reg_LuxR_C"/>
</dbReference>
<dbReference type="Pfam" id="PF00196">
    <property type="entry name" value="GerE"/>
    <property type="match status" value="1"/>
</dbReference>
<dbReference type="RefSeq" id="WP_037164164.1">
    <property type="nucleotide sequence ID" value="NZ_JOKI01000006.1"/>
</dbReference>
<gene>
    <name evidence="2" type="ORF">GV68_12190</name>
</gene>